<accession>A0AAV4V2C3</accession>
<gene>
    <name evidence="2" type="ORF">CDAR_63151</name>
</gene>
<proteinExistence type="predicted"/>
<reference evidence="2 3" key="1">
    <citation type="submission" date="2021-06" db="EMBL/GenBank/DDBJ databases">
        <title>Caerostris darwini draft genome.</title>
        <authorList>
            <person name="Kono N."/>
            <person name="Arakawa K."/>
        </authorList>
    </citation>
    <scope>NUCLEOTIDE SEQUENCE [LARGE SCALE GENOMIC DNA]</scope>
</reference>
<name>A0AAV4V2C3_9ARAC</name>
<sequence length="105" mass="11545">MIYYEKSVFSSFQCWKEWPGLNKTKKINHESATSSVLRHEGENKNDGNSADEDVGCSRTSGNLITLRRESVALSLILGLLALPVGTEGDRAGNLFSFMDGTDFSP</sequence>
<evidence type="ECO:0000313" key="2">
    <source>
        <dbReference type="EMBL" id="GIY64286.1"/>
    </source>
</evidence>
<feature type="region of interest" description="Disordered" evidence="1">
    <location>
        <begin position="31"/>
        <end position="56"/>
    </location>
</feature>
<evidence type="ECO:0000256" key="1">
    <source>
        <dbReference type="SAM" id="MobiDB-lite"/>
    </source>
</evidence>
<organism evidence="2 3">
    <name type="scientific">Caerostris darwini</name>
    <dbReference type="NCBI Taxonomy" id="1538125"/>
    <lineage>
        <taxon>Eukaryota</taxon>
        <taxon>Metazoa</taxon>
        <taxon>Ecdysozoa</taxon>
        <taxon>Arthropoda</taxon>
        <taxon>Chelicerata</taxon>
        <taxon>Arachnida</taxon>
        <taxon>Araneae</taxon>
        <taxon>Araneomorphae</taxon>
        <taxon>Entelegynae</taxon>
        <taxon>Araneoidea</taxon>
        <taxon>Araneidae</taxon>
        <taxon>Caerostris</taxon>
    </lineage>
</organism>
<comment type="caution">
    <text evidence="2">The sequence shown here is derived from an EMBL/GenBank/DDBJ whole genome shotgun (WGS) entry which is preliminary data.</text>
</comment>
<protein>
    <submittedName>
        <fullName evidence="2">Uncharacterized protein</fullName>
    </submittedName>
</protein>
<keyword evidence="3" id="KW-1185">Reference proteome</keyword>
<dbReference type="EMBL" id="BPLQ01012306">
    <property type="protein sequence ID" value="GIY64286.1"/>
    <property type="molecule type" value="Genomic_DNA"/>
</dbReference>
<evidence type="ECO:0000313" key="3">
    <source>
        <dbReference type="Proteomes" id="UP001054837"/>
    </source>
</evidence>
<dbReference type="AlphaFoldDB" id="A0AAV4V2C3"/>
<dbReference type="Proteomes" id="UP001054837">
    <property type="component" value="Unassembled WGS sequence"/>
</dbReference>